<dbReference type="Proteomes" id="UP001304441">
    <property type="component" value="Segment"/>
</dbReference>
<dbReference type="PANTHER" id="PTHR35861:SF1">
    <property type="entry name" value="PHAGE TAIL SHEATH PROTEIN"/>
    <property type="match status" value="1"/>
</dbReference>
<dbReference type="PANTHER" id="PTHR35861">
    <property type="match status" value="1"/>
</dbReference>
<evidence type="ECO:0000313" key="2">
    <source>
        <dbReference type="Proteomes" id="UP001304441"/>
    </source>
</evidence>
<keyword evidence="2" id="KW-1185">Reference proteome</keyword>
<reference evidence="1 2" key="1">
    <citation type="submission" date="2023-08" db="EMBL/GenBank/DDBJ databases">
        <authorList>
            <person name="Beyer A.R."/>
            <person name="Cuttino I."/>
            <person name="Clifton D.R."/>
            <person name="Poitier J.S."/>
            <person name="White J."/>
            <person name="Ko C."/>
            <person name="Russell D.A."/>
            <person name="Jacobs-Sera D."/>
            <person name="Hatfull G.F."/>
        </authorList>
    </citation>
    <scope>NUCLEOTIDE SEQUENCE [LARGE SCALE GENOMIC DNA]</scope>
</reference>
<dbReference type="EMBL" id="OR521058">
    <property type="protein sequence ID" value="WNO25836.1"/>
    <property type="molecule type" value="Genomic_DNA"/>
</dbReference>
<proteinExistence type="predicted"/>
<sequence>MSIGVEIATSLRSGPSNPGTASGRFHIAGVTERGPVDSSPVVRSLAQFESIFGGKTPSSARVYDAARLFWEEGGSEVVVTRVVGASAARGSLVLMDRAEPAVETVRVEAVDPGSQSATTTIEVADDTAGFAVIVRQSGGVVQRFTGLSSVAELVDAAYRSPYVRIVNLGSASAGPDANPAILAPTALIAGTDDRASITAQTIVDALDAAGDVAPGGMVAAPGYTADVIGSLLLAHAARTGKVAALAMDVDATVAEAVAAATVLSGDENASYGGLFYPHLVVPDGSRTRTVSPEGYVAAARSRAHLETGYWQVPAGERATTRWVVDTASPVDTIVNNTLADGLVNGIAKTSGRIRLYGWASLSSDRENLGMLSVRDVLNNLTVAVRAVAEPHVFATIDGKGHMFAKVRSDVVGVLEPIARRGGFYARVDGDAQVDPGYSVTVDSSINTVETLSRNEVLISVAVRLSPTAQLIRAEIIKVALSASV</sequence>
<protein>
    <submittedName>
        <fullName evidence="1">Tail sheath protein</fullName>
    </submittedName>
</protein>
<organism evidence="1 2">
    <name type="scientific">Arthrobacter phage Altadena</name>
    <dbReference type="NCBI Taxonomy" id="3059064"/>
    <lineage>
        <taxon>Viruses</taxon>
        <taxon>Duplodnaviria</taxon>
        <taxon>Heunggongvirae</taxon>
        <taxon>Uroviricota</taxon>
        <taxon>Caudoviricetes</taxon>
        <taxon>Berryhillviridae</taxon>
        <taxon>Altadenavirus</taxon>
        <taxon>Altadenavirus altadena</taxon>
    </lineage>
</organism>
<evidence type="ECO:0000313" key="1">
    <source>
        <dbReference type="EMBL" id="WNO25836.1"/>
    </source>
</evidence>
<name>A0AA96HUF5_9CAUD</name>
<dbReference type="InterPro" id="IPR052042">
    <property type="entry name" value="Tail_sheath_structural"/>
</dbReference>
<gene>
    <name evidence="1" type="primary">14</name>
    <name evidence="1" type="ORF">SEA_ALTADENA_14</name>
</gene>
<dbReference type="Gene3D" id="3.40.50.11780">
    <property type="match status" value="2"/>
</dbReference>
<accession>A0AA96HUF5</accession>